<dbReference type="OrthoDB" id="7507351at2"/>
<evidence type="ECO:0000313" key="2">
    <source>
        <dbReference type="EMBL" id="RIX31523.1"/>
    </source>
</evidence>
<protein>
    <submittedName>
        <fullName evidence="2">Uncharacterized protein</fullName>
    </submittedName>
</protein>
<organism evidence="2 3">
    <name type="scientific">Sphingomonas edaphi</name>
    <dbReference type="NCBI Taxonomy" id="2315689"/>
    <lineage>
        <taxon>Bacteria</taxon>
        <taxon>Pseudomonadati</taxon>
        <taxon>Pseudomonadota</taxon>
        <taxon>Alphaproteobacteria</taxon>
        <taxon>Sphingomonadales</taxon>
        <taxon>Sphingomonadaceae</taxon>
        <taxon>Sphingomonas</taxon>
    </lineage>
</organism>
<accession>A0A418Q136</accession>
<dbReference type="Proteomes" id="UP000285023">
    <property type="component" value="Unassembled WGS sequence"/>
</dbReference>
<dbReference type="RefSeq" id="WP_119530434.1">
    <property type="nucleotide sequence ID" value="NZ_QXTF01000001.1"/>
</dbReference>
<dbReference type="EMBL" id="QXTF01000001">
    <property type="protein sequence ID" value="RIX31523.1"/>
    <property type="molecule type" value="Genomic_DNA"/>
</dbReference>
<dbReference type="GO" id="GO:0006355">
    <property type="term" value="P:regulation of DNA-templated transcription"/>
    <property type="evidence" value="ECO:0007669"/>
    <property type="project" value="InterPro"/>
</dbReference>
<keyword evidence="3" id="KW-1185">Reference proteome</keyword>
<name>A0A418Q136_9SPHN</name>
<evidence type="ECO:0000256" key="1">
    <source>
        <dbReference type="SAM" id="MobiDB-lite"/>
    </source>
</evidence>
<evidence type="ECO:0000313" key="3">
    <source>
        <dbReference type="Proteomes" id="UP000285023"/>
    </source>
</evidence>
<comment type="caution">
    <text evidence="2">The sequence shown here is derived from an EMBL/GenBank/DDBJ whole genome shotgun (WGS) entry which is preliminary data.</text>
</comment>
<reference evidence="2 3" key="1">
    <citation type="submission" date="2018-09" db="EMBL/GenBank/DDBJ databases">
        <title>Sphingomonas sp. DAC4.</title>
        <authorList>
            <person name="Seo T."/>
        </authorList>
    </citation>
    <scope>NUCLEOTIDE SEQUENCE [LARGE SCALE GENOMIC DNA]</scope>
    <source>
        <strain evidence="2 3">DAC4</strain>
    </source>
</reference>
<dbReference type="SUPFAM" id="SSF47598">
    <property type="entry name" value="Ribbon-helix-helix"/>
    <property type="match status" value="1"/>
</dbReference>
<feature type="region of interest" description="Disordered" evidence="1">
    <location>
        <begin position="18"/>
        <end position="75"/>
    </location>
</feature>
<dbReference type="InterPro" id="IPR010985">
    <property type="entry name" value="Ribbon_hlx_hlx"/>
</dbReference>
<dbReference type="AlphaFoldDB" id="A0A418Q136"/>
<proteinExistence type="predicted"/>
<sequence length="224" mass="23933">MGEPKAFASLSSGLLARKGAARPAMRPQGFGQGGSGLEDLGWNDMGFEPPKPALAPVRDDEHDAFGDELPEQPLRNPISALTPIASPVHDQQAEIAERFAAHDEDGEDEDGEYVDETAEIYDPEAEEALQAPVAKEPAPIVAMPIPVRATAPVRPRKPRAAPGSKGKAAFTLRLDPARHLKLRLACAVDGRSAQQLVTDALDQLLGAMPELESMAERAPRAKRA</sequence>
<gene>
    <name evidence="2" type="ORF">D3M59_00375</name>
</gene>